<comment type="similarity">
    <text evidence="1">Belongs to the E.coli NlpD/Haemophilus LppB family.</text>
</comment>
<evidence type="ECO:0000313" key="5">
    <source>
        <dbReference type="Proteomes" id="UP000078596"/>
    </source>
</evidence>
<dbReference type="GO" id="GO:0004222">
    <property type="term" value="F:metalloendopeptidase activity"/>
    <property type="evidence" value="ECO:0007669"/>
    <property type="project" value="TreeGrafter"/>
</dbReference>
<dbReference type="SMART" id="SM00257">
    <property type="entry name" value="LysM"/>
    <property type="match status" value="1"/>
</dbReference>
<evidence type="ECO:0000259" key="3">
    <source>
        <dbReference type="PROSITE" id="PS51782"/>
    </source>
</evidence>
<keyword evidence="5" id="KW-1185">Reference proteome</keyword>
<dbReference type="PROSITE" id="PS51257">
    <property type="entry name" value="PROKAR_LIPOPROTEIN"/>
    <property type="match status" value="1"/>
</dbReference>
<sequence length="244" mass="26587">MTGTSIRRLIALTLALALLGGCARSSHFDRWDARTSPGSGMTVVRSGDTLYSIAVAHDLDWRDVARWNGIRDPRSLRVGQTLRLTAPGHRSASVVQRSAPVRTPQHARDASSRSESTSPHWLWPAQGRVVSRFIDGSSLQKGLIISGALGEPVRASTAGEVVYAGNGLPGYGNLLIIKYDSTWLSAYGYNEKLLVKEGDRVRAGQQVALMGRRDGRALDKTGSLLFQIRRDGKPVDPLLHLPNR</sequence>
<dbReference type="AlphaFoldDB" id="A0A191ZJ40"/>
<dbReference type="PANTHER" id="PTHR21666">
    <property type="entry name" value="PEPTIDASE-RELATED"/>
    <property type="match status" value="1"/>
</dbReference>
<dbReference type="CDD" id="cd12797">
    <property type="entry name" value="M23_peptidase"/>
    <property type="match status" value="1"/>
</dbReference>
<dbReference type="InterPro" id="IPR011055">
    <property type="entry name" value="Dup_hybrid_motif"/>
</dbReference>
<dbReference type="Gene3D" id="3.10.350.10">
    <property type="entry name" value="LysM domain"/>
    <property type="match status" value="1"/>
</dbReference>
<reference evidence="4 5" key="1">
    <citation type="submission" date="2016-06" db="EMBL/GenBank/DDBJ databases">
        <title>Insight into the functional genes involving in sulfur oxidation in Pearl River water.</title>
        <authorList>
            <person name="Luo J."/>
            <person name="Tan X."/>
            <person name="Lin W."/>
        </authorList>
    </citation>
    <scope>NUCLEOTIDE SEQUENCE [LARGE SCALE GENOMIC DNA]</scope>
    <source>
        <strain evidence="4 5">LS2</strain>
    </source>
</reference>
<dbReference type="Gene3D" id="2.70.70.10">
    <property type="entry name" value="Glucose Permease (Domain IIA)"/>
    <property type="match status" value="1"/>
</dbReference>
<dbReference type="Pfam" id="PF01551">
    <property type="entry name" value="Peptidase_M23"/>
    <property type="match status" value="1"/>
</dbReference>
<dbReference type="PANTHER" id="PTHR21666:SF263">
    <property type="entry name" value="MUREIN HYDROLASE ACTIVATOR NLPD"/>
    <property type="match status" value="1"/>
</dbReference>
<dbReference type="STRING" id="1860122.A9404_11120"/>
<dbReference type="SUPFAM" id="SSF51261">
    <property type="entry name" value="Duplicated hybrid motif"/>
    <property type="match status" value="1"/>
</dbReference>
<evidence type="ECO:0000313" key="4">
    <source>
        <dbReference type="EMBL" id="ANJ67857.1"/>
    </source>
</evidence>
<dbReference type="RefSeq" id="WP_066101565.1">
    <property type="nucleotide sequence ID" value="NZ_CP016027.1"/>
</dbReference>
<dbReference type="Pfam" id="PF01476">
    <property type="entry name" value="LysM"/>
    <property type="match status" value="1"/>
</dbReference>
<dbReference type="KEGG" id="haz:A9404_11120"/>
<gene>
    <name evidence="4" type="ORF">A9404_11120</name>
</gene>
<feature type="domain" description="LysM" evidence="3">
    <location>
        <begin position="40"/>
        <end position="84"/>
    </location>
</feature>
<dbReference type="EMBL" id="CP016027">
    <property type="protein sequence ID" value="ANJ67857.1"/>
    <property type="molecule type" value="Genomic_DNA"/>
</dbReference>
<organism evidence="4 5">
    <name type="scientific">Halothiobacillus diazotrophicus</name>
    <dbReference type="NCBI Taxonomy" id="1860122"/>
    <lineage>
        <taxon>Bacteria</taxon>
        <taxon>Pseudomonadati</taxon>
        <taxon>Pseudomonadota</taxon>
        <taxon>Gammaproteobacteria</taxon>
        <taxon>Chromatiales</taxon>
        <taxon>Halothiobacillaceae</taxon>
        <taxon>Halothiobacillus</taxon>
    </lineage>
</organism>
<dbReference type="GO" id="GO:0032153">
    <property type="term" value="C:cell division site"/>
    <property type="evidence" value="ECO:0007669"/>
    <property type="project" value="TreeGrafter"/>
</dbReference>
<evidence type="ECO:0000256" key="2">
    <source>
        <dbReference type="SAM" id="MobiDB-lite"/>
    </source>
</evidence>
<dbReference type="InterPro" id="IPR016047">
    <property type="entry name" value="M23ase_b-sheet_dom"/>
</dbReference>
<dbReference type="InterPro" id="IPR050570">
    <property type="entry name" value="Cell_wall_metabolism_enzyme"/>
</dbReference>
<protein>
    <recommendedName>
        <fullName evidence="3">LysM domain-containing protein</fullName>
    </recommendedName>
</protein>
<name>A0A191ZJ40_9GAMM</name>
<dbReference type="InterPro" id="IPR018392">
    <property type="entry name" value="LysM"/>
</dbReference>
<dbReference type="InterPro" id="IPR036779">
    <property type="entry name" value="LysM_dom_sf"/>
</dbReference>
<proteinExistence type="inferred from homology"/>
<dbReference type="Proteomes" id="UP000078596">
    <property type="component" value="Chromosome"/>
</dbReference>
<dbReference type="CDD" id="cd00118">
    <property type="entry name" value="LysM"/>
    <property type="match status" value="1"/>
</dbReference>
<dbReference type="GO" id="GO:0009279">
    <property type="term" value="C:cell outer membrane"/>
    <property type="evidence" value="ECO:0007669"/>
    <property type="project" value="TreeGrafter"/>
</dbReference>
<accession>A0A191ZJ40</accession>
<evidence type="ECO:0000256" key="1">
    <source>
        <dbReference type="ARBA" id="ARBA00038420"/>
    </source>
</evidence>
<feature type="region of interest" description="Disordered" evidence="2">
    <location>
        <begin position="87"/>
        <end position="119"/>
    </location>
</feature>
<dbReference type="PROSITE" id="PS51782">
    <property type="entry name" value="LYSM"/>
    <property type="match status" value="1"/>
</dbReference>